<evidence type="ECO:0000313" key="5">
    <source>
        <dbReference type="WBParaSite" id="NBR_0002034501-mRNA-1"/>
    </source>
</evidence>
<dbReference type="InterPro" id="IPR038901">
    <property type="entry name" value="HEXDC-like"/>
</dbReference>
<evidence type="ECO:0000256" key="2">
    <source>
        <dbReference type="SAM" id="Phobius"/>
    </source>
</evidence>
<dbReference type="WBParaSite" id="NBR_0002034501-mRNA-1">
    <property type="protein sequence ID" value="NBR_0002034501-mRNA-1"/>
    <property type="gene ID" value="NBR_0002034501"/>
</dbReference>
<evidence type="ECO:0000313" key="4">
    <source>
        <dbReference type="Proteomes" id="UP000271162"/>
    </source>
</evidence>
<reference evidence="5" key="1">
    <citation type="submission" date="2017-02" db="UniProtKB">
        <authorList>
            <consortium name="WormBaseParasite"/>
        </authorList>
    </citation>
    <scope>IDENTIFICATION</scope>
</reference>
<dbReference type="PANTHER" id="PTHR21040:SF11">
    <property type="entry name" value="BETA-N-ACETYLHEXOSAMINIDASE"/>
    <property type="match status" value="1"/>
</dbReference>
<name>A0A0N4YSX3_NIPBR</name>
<keyword evidence="4" id="KW-1185">Reference proteome</keyword>
<dbReference type="InterPro" id="IPR017853">
    <property type="entry name" value="GH"/>
</dbReference>
<gene>
    <name evidence="3" type="ORF">NBR_LOCUS20346</name>
</gene>
<dbReference type="EMBL" id="UYSL01025050">
    <property type="protein sequence ID" value="VDL84083.1"/>
    <property type="molecule type" value="Genomic_DNA"/>
</dbReference>
<keyword evidence="2" id="KW-0472">Membrane</keyword>
<feature type="region of interest" description="Disordered" evidence="1">
    <location>
        <begin position="62"/>
        <end position="90"/>
    </location>
</feature>
<keyword evidence="2" id="KW-1133">Transmembrane helix</keyword>
<dbReference type="AlphaFoldDB" id="A0A0N4YSX3"/>
<dbReference type="Gene3D" id="3.20.20.80">
    <property type="entry name" value="Glycosidases"/>
    <property type="match status" value="1"/>
</dbReference>
<evidence type="ECO:0000256" key="1">
    <source>
        <dbReference type="SAM" id="MobiDB-lite"/>
    </source>
</evidence>
<dbReference type="GO" id="GO:0015929">
    <property type="term" value="F:hexosaminidase activity"/>
    <property type="evidence" value="ECO:0007669"/>
    <property type="project" value="InterPro"/>
</dbReference>
<dbReference type="STRING" id="27835.A0A0N4YSX3"/>
<organism evidence="5">
    <name type="scientific">Nippostrongylus brasiliensis</name>
    <name type="common">Rat hookworm</name>
    <dbReference type="NCBI Taxonomy" id="27835"/>
    <lineage>
        <taxon>Eukaryota</taxon>
        <taxon>Metazoa</taxon>
        <taxon>Ecdysozoa</taxon>
        <taxon>Nematoda</taxon>
        <taxon>Chromadorea</taxon>
        <taxon>Rhabditida</taxon>
        <taxon>Rhabditina</taxon>
        <taxon>Rhabditomorpha</taxon>
        <taxon>Strongyloidea</taxon>
        <taxon>Heligmosomidae</taxon>
        <taxon>Nippostrongylus</taxon>
    </lineage>
</organism>
<reference evidence="3 4" key="2">
    <citation type="submission" date="2018-11" db="EMBL/GenBank/DDBJ databases">
        <authorList>
            <consortium name="Pathogen Informatics"/>
        </authorList>
    </citation>
    <scope>NUCLEOTIDE SEQUENCE [LARGE SCALE GENOMIC DNA]</scope>
</reference>
<evidence type="ECO:0000313" key="3">
    <source>
        <dbReference type="EMBL" id="VDL84083.1"/>
    </source>
</evidence>
<keyword evidence="2" id="KW-0812">Transmembrane</keyword>
<accession>A0A0N4YSX3</accession>
<dbReference type="Proteomes" id="UP000271162">
    <property type="component" value="Unassembled WGS sequence"/>
</dbReference>
<feature type="transmembrane region" description="Helical" evidence="2">
    <location>
        <begin position="12"/>
        <end position="29"/>
    </location>
</feature>
<dbReference type="PANTHER" id="PTHR21040">
    <property type="entry name" value="BCDNA.GH04120"/>
    <property type="match status" value="1"/>
</dbReference>
<dbReference type="SUPFAM" id="SSF51445">
    <property type="entry name" value="(Trans)glycosidases"/>
    <property type="match status" value="1"/>
</dbReference>
<proteinExistence type="predicted"/>
<protein>
    <submittedName>
        <fullName evidence="5">Hexosaminidase D (inferred by orthology to a human protein)</fullName>
    </submittedName>
</protein>
<sequence length="238" mass="26918">MVFRLVRKPRSGCLKLIYLSAIVCVFLFISNQLKNSQSLAKAIVAPFEKDRALHPLTEESKEYGNHEHGVGSPAEGAPLPIIKNEDGDGVDPDRVDGPDAVVYKAEQDQEQLQQMAAVPNDVFGKQPQNARNDVEDESYPHLNTNGKFIPHRRIVHLDLKGGAFKPEFFTEIFYYLNRIKATGILIEWEDMFPYTGNLSVAINGNAYSMESVEYILKQAKRHHLEVIPLVQTFGHLEW</sequence>